<evidence type="ECO:0000256" key="1">
    <source>
        <dbReference type="SAM" id="MobiDB-lite"/>
    </source>
</evidence>
<dbReference type="AlphaFoldDB" id="A0A4Z2GLL9"/>
<keyword evidence="3" id="KW-1185">Reference proteome</keyword>
<dbReference type="EMBL" id="SRLO01000482">
    <property type="protein sequence ID" value="TNN54498.1"/>
    <property type="molecule type" value="Genomic_DNA"/>
</dbReference>
<protein>
    <submittedName>
        <fullName evidence="2">Uncharacterized protein</fullName>
    </submittedName>
</protein>
<sequence length="62" mass="6351">MTVTSATETALVSFMHKMKPCDGNAPGAGRVYQSGTEPKQSMKRGGGGGGVLACSIKAYCPE</sequence>
<evidence type="ECO:0000313" key="2">
    <source>
        <dbReference type="EMBL" id="TNN54498.1"/>
    </source>
</evidence>
<organism evidence="2 3">
    <name type="scientific">Liparis tanakae</name>
    <name type="common">Tanaka's snailfish</name>
    <dbReference type="NCBI Taxonomy" id="230148"/>
    <lineage>
        <taxon>Eukaryota</taxon>
        <taxon>Metazoa</taxon>
        <taxon>Chordata</taxon>
        <taxon>Craniata</taxon>
        <taxon>Vertebrata</taxon>
        <taxon>Euteleostomi</taxon>
        <taxon>Actinopterygii</taxon>
        <taxon>Neopterygii</taxon>
        <taxon>Teleostei</taxon>
        <taxon>Neoteleostei</taxon>
        <taxon>Acanthomorphata</taxon>
        <taxon>Eupercaria</taxon>
        <taxon>Perciformes</taxon>
        <taxon>Cottioidei</taxon>
        <taxon>Cottales</taxon>
        <taxon>Liparidae</taxon>
        <taxon>Liparis</taxon>
    </lineage>
</organism>
<name>A0A4Z2GLL9_9TELE</name>
<gene>
    <name evidence="2" type="ORF">EYF80_035273</name>
</gene>
<reference evidence="2 3" key="1">
    <citation type="submission" date="2019-03" db="EMBL/GenBank/DDBJ databases">
        <title>First draft genome of Liparis tanakae, snailfish: a comprehensive survey of snailfish specific genes.</title>
        <authorList>
            <person name="Kim W."/>
            <person name="Song I."/>
            <person name="Jeong J.-H."/>
            <person name="Kim D."/>
            <person name="Kim S."/>
            <person name="Ryu S."/>
            <person name="Song J.Y."/>
            <person name="Lee S.K."/>
        </authorList>
    </citation>
    <scope>NUCLEOTIDE SEQUENCE [LARGE SCALE GENOMIC DNA]</scope>
    <source>
        <tissue evidence="2">Muscle</tissue>
    </source>
</reference>
<comment type="caution">
    <text evidence="2">The sequence shown here is derived from an EMBL/GenBank/DDBJ whole genome shotgun (WGS) entry which is preliminary data.</text>
</comment>
<proteinExistence type="predicted"/>
<feature type="region of interest" description="Disordered" evidence="1">
    <location>
        <begin position="25"/>
        <end position="48"/>
    </location>
</feature>
<evidence type="ECO:0000313" key="3">
    <source>
        <dbReference type="Proteomes" id="UP000314294"/>
    </source>
</evidence>
<dbReference type="Proteomes" id="UP000314294">
    <property type="component" value="Unassembled WGS sequence"/>
</dbReference>
<accession>A0A4Z2GLL9</accession>